<dbReference type="GO" id="GO:0030313">
    <property type="term" value="C:cell envelope"/>
    <property type="evidence" value="ECO:0007669"/>
    <property type="project" value="UniProtKB-SubCell"/>
</dbReference>
<keyword evidence="5" id="KW-0560">Oxidoreductase</keyword>
<evidence type="ECO:0000313" key="9">
    <source>
        <dbReference type="EMBL" id="PTQ78873.1"/>
    </source>
</evidence>
<evidence type="ECO:0000256" key="2">
    <source>
        <dbReference type="ARBA" id="ARBA00022617"/>
    </source>
</evidence>
<dbReference type="PROSITE" id="PS51007">
    <property type="entry name" value="CYTC"/>
    <property type="match status" value="2"/>
</dbReference>
<gene>
    <name evidence="9" type="ORF">C8R26_101189</name>
</gene>
<keyword evidence="3 7" id="KW-0479">Metal-binding</keyword>
<evidence type="ECO:0000256" key="3">
    <source>
        <dbReference type="ARBA" id="ARBA00022723"/>
    </source>
</evidence>
<protein>
    <submittedName>
        <fullName evidence="9">Cytochrome c peroxidase</fullName>
    </submittedName>
</protein>
<keyword evidence="2 7" id="KW-0349">Heme</keyword>
<organism evidence="9 10">
    <name type="scientific">Nitrosomonas oligotropha</name>
    <dbReference type="NCBI Taxonomy" id="42354"/>
    <lineage>
        <taxon>Bacteria</taxon>
        <taxon>Pseudomonadati</taxon>
        <taxon>Pseudomonadota</taxon>
        <taxon>Betaproteobacteria</taxon>
        <taxon>Nitrosomonadales</taxon>
        <taxon>Nitrosomonadaceae</taxon>
        <taxon>Nitrosomonas</taxon>
    </lineage>
</organism>
<accession>A0A2T5I4X2</accession>
<evidence type="ECO:0000256" key="4">
    <source>
        <dbReference type="ARBA" id="ARBA00022729"/>
    </source>
</evidence>
<sequence>MYFRFLIAAPIVSCMTVLIITHVFANESNLSFEQIRNLPIMQSLGHKIFFDTNLSNPPGQACSSCHDPKTAFSDPILDLPVSRGVVEGKTGTINTPIVMYTAFIPAFHFNPEEGLFIGGQFLDGRESSLEAQAKKPFLNPDEMNNPDKASVIEKIRNASYVDEFKLVFGQDALDDVDKAYDYVAAALASFERSAILNPFTSKYDFYLAGVVKLSEQEERGLQLFEAENKGNCAACHPSRPVDGKPPLFTDFTYDNLGVPSNQKILKIKGAEFVDIGLGKTVKDNPNAEVGADNGKFKVSSLRNIAKTAPYMHNGVFTSLKEVVDFYNTRDTDGKWAKPEIAATMNTEELGDLGLSDQEVDDIVVFLRTLSDGYELGEHAMIEQEDAVKLPYVRVEGRDVASKIYSVRMERITADKDFPQYHVTQLEELSLADNSYPNDIPYYSLDTGILEIPAIKKDHENGNQSTYVAQFKQIIPNGNLVFDLTYVKPWQ</sequence>
<keyword evidence="9" id="KW-0575">Peroxidase</keyword>
<dbReference type="GO" id="GO:0009055">
    <property type="term" value="F:electron transfer activity"/>
    <property type="evidence" value="ECO:0007669"/>
    <property type="project" value="InterPro"/>
</dbReference>
<evidence type="ECO:0000259" key="8">
    <source>
        <dbReference type="PROSITE" id="PS51007"/>
    </source>
</evidence>
<dbReference type="SUPFAM" id="SSF46626">
    <property type="entry name" value="Cytochrome c"/>
    <property type="match status" value="2"/>
</dbReference>
<evidence type="ECO:0000256" key="1">
    <source>
        <dbReference type="ARBA" id="ARBA00004196"/>
    </source>
</evidence>
<dbReference type="InterPro" id="IPR004852">
    <property type="entry name" value="Di-haem_cyt_c_peroxidsae"/>
</dbReference>
<feature type="domain" description="Cytochrome c" evidence="8">
    <location>
        <begin position="215"/>
        <end position="370"/>
    </location>
</feature>
<evidence type="ECO:0000313" key="10">
    <source>
        <dbReference type="Proteomes" id="UP000244128"/>
    </source>
</evidence>
<feature type="domain" description="Cytochrome c" evidence="8">
    <location>
        <begin position="40"/>
        <end position="187"/>
    </location>
</feature>
<dbReference type="InterPro" id="IPR009056">
    <property type="entry name" value="Cyt_c-like_dom"/>
</dbReference>
<dbReference type="InterPro" id="IPR036909">
    <property type="entry name" value="Cyt_c-like_dom_sf"/>
</dbReference>
<dbReference type="AlphaFoldDB" id="A0A2T5I4X2"/>
<dbReference type="GO" id="GO:0046872">
    <property type="term" value="F:metal ion binding"/>
    <property type="evidence" value="ECO:0007669"/>
    <property type="project" value="UniProtKB-KW"/>
</dbReference>
<evidence type="ECO:0000256" key="7">
    <source>
        <dbReference type="PROSITE-ProRule" id="PRU00433"/>
    </source>
</evidence>
<dbReference type="InterPro" id="IPR051395">
    <property type="entry name" value="Cytochrome_c_Peroxidase/MauG"/>
</dbReference>
<dbReference type="PANTHER" id="PTHR30600">
    <property type="entry name" value="CYTOCHROME C PEROXIDASE-RELATED"/>
    <property type="match status" value="1"/>
</dbReference>
<dbReference type="Gene3D" id="1.10.760.10">
    <property type="entry name" value="Cytochrome c-like domain"/>
    <property type="match status" value="2"/>
</dbReference>
<dbReference type="GO" id="GO:0020037">
    <property type="term" value="F:heme binding"/>
    <property type="evidence" value="ECO:0007669"/>
    <property type="project" value="InterPro"/>
</dbReference>
<dbReference type="GO" id="GO:0004130">
    <property type="term" value="F:cytochrome-c peroxidase activity"/>
    <property type="evidence" value="ECO:0007669"/>
    <property type="project" value="TreeGrafter"/>
</dbReference>
<comment type="subcellular location">
    <subcellularLocation>
        <location evidence="1">Cell envelope</location>
    </subcellularLocation>
</comment>
<proteinExistence type="predicted"/>
<name>A0A2T5I4X2_9PROT</name>
<keyword evidence="6 7" id="KW-0408">Iron</keyword>
<reference evidence="9 10" key="1">
    <citation type="submission" date="2018-04" db="EMBL/GenBank/DDBJ databases">
        <title>Active sludge and wastewater microbial communities from Klosterneuburg, Austria.</title>
        <authorList>
            <person name="Wagner M."/>
        </authorList>
    </citation>
    <scope>NUCLEOTIDE SEQUENCE [LARGE SCALE GENOMIC DNA]</scope>
    <source>
        <strain evidence="9 10">Nm49</strain>
    </source>
</reference>
<evidence type="ECO:0000256" key="5">
    <source>
        <dbReference type="ARBA" id="ARBA00023002"/>
    </source>
</evidence>
<comment type="caution">
    <text evidence="9">The sequence shown here is derived from an EMBL/GenBank/DDBJ whole genome shotgun (WGS) entry which is preliminary data.</text>
</comment>
<dbReference type="Proteomes" id="UP000244128">
    <property type="component" value="Unassembled WGS sequence"/>
</dbReference>
<dbReference type="Pfam" id="PF03150">
    <property type="entry name" value="CCP_MauG"/>
    <property type="match status" value="1"/>
</dbReference>
<dbReference type="PANTHER" id="PTHR30600:SF10">
    <property type="entry name" value="BLL6722 PROTEIN"/>
    <property type="match status" value="1"/>
</dbReference>
<keyword evidence="4" id="KW-0732">Signal</keyword>
<evidence type="ECO:0000256" key="6">
    <source>
        <dbReference type="ARBA" id="ARBA00023004"/>
    </source>
</evidence>
<dbReference type="EMBL" id="QAOI01000001">
    <property type="protein sequence ID" value="PTQ78873.1"/>
    <property type="molecule type" value="Genomic_DNA"/>
</dbReference>